<organism evidence="2 3">
    <name type="scientific">Rhizopus azygosporus</name>
    <name type="common">Rhizopus microsporus var. azygosporus</name>
    <dbReference type="NCBI Taxonomy" id="86630"/>
    <lineage>
        <taxon>Eukaryota</taxon>
        <taxon>Fungi</taxon>
        <taxon>Fungi incertae sedis</taxon>
        <taxon>Mucoromycota</taxon>
        <taxon>Mucoromycotina</taxon>
        <taxon>Mucoromycetes</taxon>
        <taxon>Mucorales</taxon>
        <taxon>Mucorineae</taxon>
        <taxon>Rhizopodaceae</taxon>
        <taxon>Rhizopus</taxon>
    </lineage>
</organism>
<dbReference type="EMBL" id="PJQL01001081">
    <property type="protein sequence ID" value="RCH90708.1"/>
    <property type="molecule type" value="Genomic_DNA"/>
</dbReference>
<gene>
    <name evidence="2" type="ORF">CU097_010792</name>
</gene>
<evidence type="ECO:0000313" key="2">
    <source>
        <dbReference type="EMBL" id="RCH90708.1"/>
    </source>
</evidence>
<keyword evidence="3" id="KW-1185">Reference proteome</keyword>
<dbReference type="AlphaFoldDB" id="A0A367JL97"/>
<proteinExistence type="predicted"/>
<evidence type="ECO:0000313" key="3">
    <source>
        <dbReference type="Proteomes" id="UP000252139"/>
    </source>
</evidence>
<dbReference type="OrthoDB" id="2213130at2759"/>
<feature type="region of interest" description="Disordered" evidence="1">
    <location>
        <begin position="58"/>
        <end position="85"/>
    </location>
</feature>
<protein>
    <submittedName>
        <fullName evidence="2">Uncharacterized protein</fullName>
    </submittedName>
</protein>
<dbReference type="Proteomes" id="UP000252139">
    <property type="component" value="Unassembled WGS sequence"/>
</dbReference>
<reference evidence="2 3" key="1">
    <citation type="journal article" date="2018" name="G3 (Bethesda)">
        <title>Phylogenetic and Phylogenomic Definition of Rhizopus Species.</title>
        <authorList>
            <person name="Gryganskyi A.P."/>
            <person name="Golan J."/>
            <person name="Dolatabadi S."/>
            <person name="Mondo S."/>
            <person name="Robb S."/>
            <person name="Idnurm A."/>
            <person name="Muszewska A."/>
            <person name="Steczkiewicz K."/>
            <person name="Masonjones S."/>
            <person name="Liao H.L."/>
            <person name="Gajdeczka M.T."/>
            <person name="Anike F."/>
            <person name="Vuek A."/>
            <person name="Anishchenko I.M."/>
            <person name="Voigt K."/>
            <person name="de Hoog G.S."/>
            <person name="Smith M.E."/>
            <person name="Heitman J."/>
            <person name="Vilgalys R."/>
            <person name="Stajich J.E."/>
        </authorList>
    </citation>
    <scope>NUCLEOTIDE SEQUENCE [LARGE SCALE GENOMIC DNA]</scope>
    <source>
        <strain evidence="2 3">CBS 357.93</strain>
    </source>
</reference>
<name>A0A367JL97_RHIAZ</name>
<comment type="caution">
    <text evidence="2">The sequence shown here is derived from an EMBL/GenBank/DDBJ whole genome shotgun (WGS) entry which is preliminary data.</text>
</comment>
<evidence type="ECO:0000256" key="1">
    <source>
        <dbReference type="SAM" id="MobiDB-lite"/>
    </source>
</evidence>
<sequence length="374" mass="42360">MESSFASKQFWLQKTRLMTDLDAHLSRAEYVQKVIQQEIRALPDANCSTSFRVSSHDTTYRSMSPAIDDNTNSISPNSDNQETNDWQESANTPVLADSVLNSNCFVTTDNENSTDDSASADMTRHNDADLLDLPGHQTSSTLLSRTNASAGWMFKGTNISTLFMIFQQKSEEEESIVIVEEVELNLWELWVIVLIKMKDEDIHEYSLEKLNIIQIGNNIGSDTTRKYYPKDLVQKTIKNTQPAALLTQNPEFHNHILNLRVSENPDFEHILASTAPHLYSADLVKRFLTNVIHSFQLYSADGVLWNKNHNLEVAILEMTGPFKKHNPPKETKDYIKSGYGLVAMLHAIGREYQYDGFGIFKQIGVFFVQGTPTS</sequence>
<accession>A0A367JL97</accession>
<feature type="compositionally biased region" description="Polar residues" evidence="1">
    <location>
        <begin position="69"/>
        <end position="85"/>
    </location>
</feature>